<dbReference type="STRING" id="37001.A0A1A9X2J6"/>
<evidence type="ECO:0000256" key="5">
    <source>
        <dbReference type="ARBA" id="ARBA00022723"/>
    </source>
</evidence>
<evidence type="ECO:0000313" key="14">
    <source>
        <dbReference type="EnsemblMetazoa" id="GBRI041975-PA"/>
    </source>
</evidence>
<dbReference type="Gene3D" id="3.40.50.1000">
    <property type="entry name" value="HAD superfamily/HAD-like"/>
    <property type="match status" value="1"/>
</dbReference>
<dbReference type="InterPro" id="IPR023214">
    <property type="entry name" value="HAD_sf"/>
</dbReference>
<dbReference type="SMART" id="SM00577">
    <property type="entry name" value="CPDc"/>
    <property type="match status" value="1"/>
</dbReference>
<evidence type="ECO:0000256" key="4">
    <source>
        <dbReference type="ARBA" id="ARBA00014187"/>
    </source>
</evidence>
<dbReference type="Gene3D" id="3.10.20.90">
    <property type="entry name" value="Phosphatidylinositol 3-kinase Catalytic Subunit, Chain A, domain 1"/>
    <property type="match status" value="1"/>
</dbReference>
<keyword evidence="8" id="KW-0904">Protein phosphatase</keyword>
<name>A0A1A9X2J6_9MUSC</name>
<keyword evidence="5" id="KW-0479">Metal-binding</keyword>
<dbReference type="GO" id="GO:0046872">
    <property type="term" value="F:metal ion binding"/>
    <property type="evidence" value="ECO:0007669"/>
    <property type="project" value="UniProtKB-KW"/>
</dbReference>
<dbReference type="AlphaFoldDB" id="A0A1A9X2J6"/>
<dbReference type="PANTHER" id="PTHR48493:SF1">
    <property type="entry name" value="UBIQUITIN-LIKE DOMAIN-CONTAINING CTD PHOSPHATASE 1"/>
    <property type="match status" value="1"/>
</dbReference>
<dbReference type="Pfam" id="PF03031">
    <property type="entry name" value="NIF"/>
    <property type="match status" value="1"/>
</dbReference>
<dbReference type="InterPro" id="IPR000626">
    <property type="entry name" value="Ubiquitin-like_dom"/>
</dbReference>
<evidence type="ECO:0000256" key="9">
    <source>
        <dbReference type="ARBA" id="ARBA00023242"/>
    </source>
</evidence>
<keyword evidence="15" id="KW-1185">Reference proteome</keyword>
<reference evidence="14" key="2">
    <citation type="submission" date="2020-05" db="UniProtKB">
        <authorList>
            <consortium name="EnsemblMetazoa"/>
        </authorList>
    </citation>
    <scope>IDENTIFICATION</scope>
    <source>
        <strain evidence="14">IAEA</strain>
    </source>
</reference>
<evidence type="ECO:0000256" key="6">
    <source>
        <dbReference type="ARBA" id="ARBA00022801"/>
    </source>
</evidence>
<evidence type="ECO:0000256" key="12">
    <source>
        <dbReference type="ARBA" id="ARBA00048336"/>
    </source>
</evidence>
<dbReference type="SUPFAM" id="SSF54236">
    <property type="entry name" value="Ubiquitin-like"/>
    <property type="match status" value="1"/>
</dbReference>
<accession>A0A1A9X2J6</accession>
<evidence type="ECO:0000259" key="13">
    <source>
        <dbReference type="PROSITE" id="PS50969"/>
    </source>
</evidence>
<dbReference type="PANTHER" id="PTHR48493">
    <property type="entry name" value="UBIQUITIN-LIKE DOMAIN-CONTAINING CTD PHOSPHATASE 1"/>
    <property type="match status" value="1"/>
</dbReference>
<dbReference type="Proteomes" id="UP000091820">
    <property type="component" value="Unassembled WGS sequence"/>
</dbReference>
<comment type="subcellular location">
    <subcellularLocation>
        <location evidence="2">Nucleus</location>
    </subcellularLocation>
</comment>
<dbReference type="CDD" id="cd01813">
    <property type="entry name" value="Ubl_UBLCP1"/>
    <property type="match status" value="1"/>
</dbReference>
<evidence type="ECO:0000256" key="8">
    <source>
        <dbReference type="ARBA" id="ARBA00022912"/>
    </source>
</evidence>
<dbReference type="GO" id="GO:0005634">
    <property type="term" value="C:nucleus"/>
    <property type="evidence" value="ECO:0007669"/>
    <property type="project" value="UniProtKB-SubCell"/>
</dbReference>
<evidence type="ECO:0000256" key="1">
    <source>
        <dbReference type="ARBA" id="ARBA00001946"/>
    </source>
</evidence>
<proteinExistence type="predicted"/>
<dbReference type="InterPro" id="IPR004274">
    <property type="entry name" value="FCP1_dom"/>
</dbReference>
<evidence type="ECO:0000313" key="15">
    <source>
        <dbReference type="Proteomes" id="UP000091820"/>
    </source>
</evidence>
<comment type="catalytic activity">
    <reaction evidence="12">
        <text>O-phospho-L-threonyl-[protein] + H2O = L-threonyl-[protein] + phosphate</text>
        <dbReference type="Rhea" id="RHEA:47004"/>
        <dbReference type="Rhea" id="RHEA-COMP:11060"/>
        <dbReference type="Rhea" id="RHEA-COMP:11605"/>
        <dbReference type="ChEBI" id="CHEBI:15377"/>
        <dbReference type="ChEBI" id="CHEBI:30013"/>
        <dbReference type="ChEBI" id="CHEBI:43474"/>
        <dbReference type="ChEBI" id="CHEBI:61977"/>
        <dbReference type="EC" id="3.1.3.16"/>
    </reaction>
</comment>
<dbReference type="GO" id="GO:0004722">
    <property type="term" value="F:protein serine/threonine phosphatase activity"/>
    <property type="evidence" value="ECO:0007669"/>
    <property type="project" value="UniProtKB-EC"/>
</dbReference>
<evidence type="ECO:0000256" key="2">
    <source>
        <dbReference type="ARBA" id="ARBA00004123"/>
    </source>
</evidence>
<dbReference type="Pfam" id="PF00240">
    <property type="entry name" value="ubiquitin"/>
    <property type="match status" value="1"/>
</dbReference>
<reference evidence="15" key="1">
    <citation type="submission" date="2014-03" db="EMBL/GenBank/DDBJ databases">
        <authorList>
            <person name="Aksoy S."/>
            <person name="Warren W."/>
            <person name="Wilson R.K."/>
        </authorList>
    </citation>
    <scope>NUCLEOTIDE SEQUENCE [LARGE SCALE GENOMIC DNA]</scope>
    <source>
        <strain evidence="15">IAEA</strain>
    </source>
</reference>
<sequence>MTEIKELSILVKWSGKEYHITDLTDQDTVAVLRHEIFKKTQVRPERQKLINLKYKGKCKGAEDSVKLLNLELKTNFKLMMVGSTEADIEDVCHKPEDMVEVIDDFEDPEDKEESLEHSAIYLAKIQKRIKEYKVTEMNPPRPDKHLLVLDIDYTLFDHRSAAETGAELMRPYLHEFLASAYEHYDIVIWSATGMRWIEEKMRLLGVNCNSRYKIMFYLDASAMISVHTPDYGVIDVKPLAVIWGLYPQYSACNTIMFDDIRRNFLMNPRSGLRIRPFRQAHLNRNKDTELLKLSKYLNDIVVYCKDFTKLNHRKWEHFDPRK</sequence>
<keyword evidence="9" id="KW-0539">Nucleus</keyword>
<dbReference type="SUPFAM" id="SSF56784">
    <property type="entry name" value="HAD-like"/>
    <property type="match status" value="1"/>
</dbReference>
<dbReference type="EC" id="3.1.3.16" evidence="3"/>
<dbReference type="VEuPathDB" id="VectorBase:GBRI041975"/>
<evidence type="ECO:0000256" key="11">
    <source>
        <dbReference type="ARBA" id="ARBA00047761"/>
    </source>
</evidence>
<evidence type="ECO:0000256" key="7">
    <source>
        <dbReference type="ARBA" id="ARBA00022842"/>
    </source>
</evidence>
<dbReference type="NCBIfam" id="TIGR02245">
    <property type="entry name" value="HAD_IIID1"/>
    <property type="match status" value="1"/>
</dbReference>
<dbReference type="InterPro" id="IPR029071">
    <property type="entry name" value="Ubiquitin-like_domsf"/>
</dbReference>
<evidence type="ECO:0000256" key="3">
    <source>
        <dbReference type="ARBA" id="ARBA00013081"/>
    </source>
</evidence>
<dbReference type="InterPro" id="IPR011943">
    <property type="entry name" value="HAD-SF_hydro_IIID"/>
</dbReference>
<dbReference type="SMART" id="SM00213">
    <property type="entry name" value="UBQ"/>
    <property type="match status" value="1"/>
</dbReference>
<dbReference type="PROSITE" id="PS50969">
    <property type="entry name" value="FCP1"/>
    <property type="match status" value="1"/>
</dbReference>
<keyword evidence="6" id="KW-0378">Hydrolase</keyword>
<dbReference type="InterPro" id="IPR036412">
    <property type="entry name" value="HAD-like_sf"/>
</dbReference>
<comment type="cofactor">
    <cofactor evidence="1">
        <name>Mg(2+)</name>
        <dbReference type="ChEBI" id="CHEBI:18420"/>
    </cofactor>
</comment>
<evidence type="ECO:0000256" key="10">
    <source>
        <dbReference type="ARBA" id="ARBA00032039"/>
    </source>
</evidence>
<comment type="catalytic activity">
    <reaction evidence="11">
        <text>O-phospho-L-seryl-[protein] + H2O = L-seryl-[protein] + phosphate</text>
        <dbReference type="Rhea" id="RHEA:20629"/>
        <dbReference type="Rhea" id="RHEA-COMP:9863"/>
        <dbReference type="Rhea" id="RHEA-COMP:11604"/>
        <dbReference type="ChEBI" id="CHEBI:15377"/>
        <dbReference type="ChEBI" id="CHEBI:29999"/>
        <dbReference type="ChEBI" id="CHEBI:43474"/>
        <dbReference type="ChEBI" id="CHEBI:83421"/>
        <dbReference type="EC" id="3.1.3.16"/>
    </reaction>
</comment>
<dbReference type="GO" id="GO:0090364">
    <property type="term" value="P:regulation of proteasome assembly"/>
    <property type="evidence" value="ECO:0007669"/>
    <property type="project" value="InterPro"/>
</dbReference>
<protein>
    <recommendedName>
        <fullName evidence="4">Ubiquitin-like domain-containing CTD phosphatase 1</fullName>
        <ecNumber evidence="3">3.1.3.16</ecNumber>
    </recommendedName>
    <alternativeName>
        <fullName evidence="10">Nuclear proteasome inhibitor UBLCP1</fullName>
    </alternativeName>
</protein>
<keyword evidence="7" id="KW-0460">Magnesium</keyword>
<dbReference type="FunFam" id="3.10.20.90:FF:000060">
    <property type="entry name" value="ubiquitin-like domain-containing CTD phosphatase 1"/>
    <property type="match status" value="1"/>
</dbReference>
<feature type="domain" description="FCP1 homology" evidence="13">
    <location>
        <begin position="140"/>
        <end position="300"/>
    </location>
</feature>
<organism evidence="14 15">
    <name type="scientific">Glossina brevipalpis</name>
    <dbReference type="NCBI Taxonomy" id="37001"/>
    <lineage>
        <taxon>Eukaryota</taxon>
        <taxon>Metazoa</taxon>
        <taxon>Ecdysozoa</taxon>
        <taxon>Arthropoda</taxon>
        <taxon>Hexapoda</taxon>
        <taxon>Insecta</taxon>
        <taxon>Pterygota</taxon>
        <taxon>Neoptera</taxon>
        <taxon>Endopterygota</taxon>
        <taxon>Diptera</taxon>
        <taxon>Brachycera</taxon>
        <taxon>Muscomorpha</taxon>
        <taxon>Hippoboscoidea</taxon>
        <taxon>Glossinidae</taxon>
        <taxon>Glossina</taxon>
    </lineage>
</organism>
<dbReference type="EnsemblMetazoa" id="GBRI041975-RA">
    <property type="protein sequence ID" value="GBRI041975-PA"/>
    <property type="gene ID" value="GBRI041975"/>
</dbReference>
<dbReference type="InterPro" id="IPR051658">
    <property type="entry name" value="UBLCP1"/>
</dbReference>